<feature type="transmembrane region" description="Helical" evidence="10">
    <location>
        <begin position="151"/>
        <end position="174"/>
    </location>
</feature>
<organism evidence="11 12">
    <name type="scientific">Phtheirospermum japonicum</name>
    <dbReference type="NCBI Taxonomy" id="374723"/>
    <lineage>
        <taxon>Eukaryota</taxon>
        <taxon>Viridiplantae</taxon>
        <taxon>Streptophyta</taxon>
        <taxon>Embryophyta</taxon>
        <taxon>Tracheophyta</taxon>
        <taxon>Spermatophyta</taxon>
        <taxon>Magnoliopsida</taxon>
        <taxon>eudicotyledons</taxon>
        <taxon>Gunneridae</taxon>
        <taxon>Pentapetalae</taxon>
        <taxon>asterids</taxon>
        <taxon>lamiids</taxon>
        <taxon>Lamiales</taxon>
        <taxon>Orobanchaceae</taxon>
        <taxon>Orobanchaceae incertae sedis</taxon>
        <taxon>Phtheirospermum</taxon>
    </lineage>
</organism>
<dbReference type="Proteomes" id="UP000653305">
    <property type="component" value="Unassembled WGS sequence"/>
</dbReference>
<dbReference type="EMBL" id="BMAC01000050">
    <property type="protein sequence ID" value="GFP82670.1"/>
    <property type="molecule type" value="Genomic_DNA"/>
</dbReference>
<evidence type="ECO:0000313" key="12">
    <source>
        <dbReference type="Proteomes" id="UP000653305"/>
    </source>
</evidence>
<evidence type="ECO:0000256" key="4">
    <source>
        <dbReference type="ARBA" id="ARBA00022640"/>
    </source>
</evidence>
<dbReference type="GO" id="GO:0009535">
    <property type="term" value="C:chloroplast thylakoid membrane"/>
    <property type="evidence" value="ECO:0007669"/>
    <property type="project" value="UniProtKB-SubCell"/>
</dbReference>
<evidence type="ECO:0000256" key="6">
    <source>
        <dbReference type="ARBA" id="ARBA00022989"/>
    </source>
</evidence>
<evidence type="ECO:0000256" key="8">
    <source>
        <dbReference type="ARBA" id="ARBA00023136"/>
    </source>
</evidence>
<keyword evidence="2" id="KW-0813">Transport</keyword>
<evidence type="ECO:0000256" key="10">
    <source>
        <dbReference type="SAM" id="Phobius"/>
    </source>
</evidence>
<dbReference type="PANTHER" id="PTHR23504:SF1">
    <property type="entry name" value="GH21943P-RELATED"/>
    <property type="match status" value="1"/>
</dbReference>
<dbReference type="Gene3D" id="1.10.3460.10">
    <property type="entry name" value="Chlorophyll a/b binding protein domain"/>
    <property type="match status" value="1"/>
</dbReference>
<dbReference type="InterPro" id="IPR036259">
    <property type="entry name" value="MFS_trans_sf"/>
</dbReference>
<keyword evidence="3" id="KW-0150">Chloroplast</keyword>
<gene>
    <name evidence="11" type="ORF">PHJA_000410100</name>
</gene>
<feature type="transmembrane region" description="Helical" evidence="10">
    <location>
        <begin position="52"/>
        <end position="75"/>
    </location>
</feature>
<name>A0A830B4W3_9LAMI</name>
<protein>
    <submittedName>
        <fullName evidence="11">Chlorophyll a-b binding protein of lhcii type i chloroplastic</fullName>
    </submittedName>
</protein>
<keyword evidence="6 10" id="KW-1133">Transmembrane helix</keyword>
<dbReference type="PANTHER" id="PTHR23504">
    <property type="entry name" value="MAJOR FACILITATOR SUPERFAMILY DOMAIN-CONTAINING PROTEIN 10"/>
    <property type="match status" value="1"/>
</dbReference>
<comment type="similarity">
    <text evidence="9">Belongs to the major facilitator superfamily. Phosphate:H(+) symporter (TC 2.A.1.9) family.</text>
</comment>
<reference evidence="11" key="1">
    <citation type="submission" date="2020-07" db="EMBL/GenBank/DDBJ databases">
        <title>Ethylene signaling mediates host invasion by parasitic plants.</title>
        <authorList>
            <person name="Yoshida S."/>
        </authorList>
    </citation>
    <scope>NUCLEOTIDE SEQUENCE</scope>
    <source>
        <strain evidence="11">Okayama</strain>
    </source>
</reference>
<sequence>MRRVYFLKAQFHFHKDQFTNLMIISGIAGLISQLILMPILTPLVGEKKMLSLSLFFSCAHMVLYSIACSLGMFFTLFKYGNLVITVPYAAAMITVVSTFALPCGKAQGFITGIYSFASIVSPNAFSPLTGLSRDPLALQKLFNFEVLHARWAMLAVLGALIPEIFDLIGAFHFFEPVWWRAGYCTP</sequence>
<evidence type="ECO:0000256" key="1">
    <source>
        <dbReference type="ARBA" id="ARBA00004454"/>
    </source>
</evidence>
<comment type="subcellular location">
    <subcellularLocation>
        <location evidence="1">Plastid</location>
        <location evidence="1">Chloroplast thylakoid membrane</location>
        <topology evidence="1">Multi-pass membrane protein</topology>
    </subcellularLocation>
</comment>
<evidence type="ECO:0000256" key="9">
    <source>
        <dbReference type="ARBA" id="ARBA00044504"/>
    </source>
</evidence>
<keyword evidence="4" id="KW-0934">Plastid</keyword>
<evidence type="ECO:0000256" key="7">
    <source>
        <dbReference type="ARBA" id="ARBA00023078"/>
    </source>
</evidence>
<keyword evidence="5 10" id="KW-0812">Transmembrane</keyword>
<evidence type="ECO:0000313" key="11">
    <source>
        <dbReference type="EMBL" id="GFP82670.1"/>
    </source>
</evidence>
<proteinExistence type="inferred from homology"/>
<feature type="transmembrane region" description="Helical" evidence="10">
    <location>
        <begin position="21"/>
        <end position="40"/>
    </location>
</feature>
<keyword evidence="8 10" id="KW-0472">Membrane</keyword>
<comment type="caution">
    <text evidence="11">The sequence shown here is derived from an EMBL/GenBank/DDBJ whole genome shotgun (WGS) entry which is preliminary data.</text>
</comment>
<dbReference type="InterPro" id="IPR022796">
    <property type="entry name" value="Chloroa_b-bind"/>
</dbReference>
<keyword evidence="12" id="KW-1185">Reference proteome</keyword>
<accession>A0A830B4W3</accession>
<feature type="transmembrane region" description="Helical" evidence="10">
    <location>
        <begin position="113"/>
        <end position="131"/>
    </location>
</feature>
<evidence type="ECO:0000256" key="3">
    <source>
        <dbReference type="ARBA" id="ARBA00022528"/>
    </source>
</evidence>
<keyword evidence="7" id="KW-0793">Thylakoid</keyword>
<dbReference type="AlphaFoldDB" id="A0A830B4W3"/>
<dbReference type="Pfam" id="PF00504">
    <property type="entry name" value="Chloroa_b-bind"/>
    <property type="match status" value="1"/>
</dbReference>
<feature type="transmembrane region" description="Helical" evidence="10">
    <location>
        <begin position="82"/>
        <end position="101"/>
    </location>
</feature>
<dbReference type="SUPFAM" id="SSF103473">
    <property type="entry name" value="MFS general substrate transporter"/>
    <property type="match status" value="1"/>
</dbReference>
<evidence type="ECO:0000256" key="2">
    <source>
        <dbReference type="ARBA" id="ARBA00022448"/>
    </source>
</evidence>
<dbReference type="OrthoDB" id="1694622at2759"/>
<evidence type="ECO:0000256" key="5">
    <source>
        <dbReference type="ARBA" id="ARBA00022692"/>
    </source>
</evidence>
<dbReference type="SUPFAM" id="SSF103511">
    <property type="entry name" value="Chlorophyll a-b binding protein"/>
    <property type="match status" value="1"/>
</dbReference>